<evidence type="ECO:0000313" key="4">
    <source>
        <dbReference type="EMBL" id="QEG42499.1"/>
    </source>
</evidence>
<feature type="domain" description="Glycosyl transferase family 1" evidence="2">
    <location>
        <begin position="199"/>
        <end position="356"/>
    </location>
</feature>
<dbReference type="PANTHER" id="PTHR46401:SF2">
    <property type="entry name" value="GLYCOSYLTRANSFERASE WBBK-RELATED"/>
    <property type="match status" value="1"/>
</dbReference>
<evidence type="ECO:0000259" key="3">
    <source>
        <dbReference type="Pfam" id="PF13439"/>
    </source>
</evidence>
<dbReference type="AlphaFoldDB" id="A0A5B9QX84"/>
<keyword evidence="1 4" id="KW-0808">Transferase</keyword>
<keyword evidence="5" id="KW-1185">Reference proteome</keyword>
<name>A0A5B9QX84_9BACT</name>
<sequence>MKVGIYVQPARYKELTGVGRHIRKLIEHLPLASERSDQFLLYYPSVGREDLGFTVPDNRFQPRPVRVPSNWEGSRPNLWWNWRLPISVLADRLDVFHGPSHYLPRSLHKRTVTTIHDLAYFQMSVHSPGHDELQRRLTLTSLKRAGKVIALSENTKRDVLALDFPDDRVDVIYGGGDIAGEDTIQENRWTEVADRYDIDAPYILFVGSINQRKNVPHLIQAFARLIKDRNHPHLLVVVGGDGGGLQEARQVASECGCADRVRFTGFIDDWERPLIFRHADIFGFPSKYEGFTLVTIEAMAYGIPVVAIDSSSVTEGVGNAARLVKTDESEDFASEMNLVLGSRELANEMVREGKKQAQKFSWESNARATMSLYQSLAGH</sequence>
<evidence type="ECO:0000313" key="5">
    <source>
        <dbReference type="Proteomes" id="UP000325286"/>
    </source>
</evidence>
<evidence type="ECO:0000256" key="1">
    <source>
        <dbReference type="ARBA" id="ARBA00022679"/>
    </source>
</evidence>
<gene>
    <name evidence="4" type="primary">mfpsA_1</name>
    <name evidence="4" type="ORF">UC8_45380</name>
</gene>
<keyword evidence="4" id="KW-0328">Glycosyltransferase</keyword>
<dbReference type="RefSeq" id="WP_084425965.1">
    <property type="nucleotide sequence ID" value="NZ_CP042914.1"/>
</dbReference>
<dbReference type="Proteomes" id="UP000325286">
    <property type="component" value="Chromosome"/>
</dbReference>
<dbReference type="GO" id="GO:0103011">
    <property type="term" value="F:mannosylfructose-phosphate synthase activity"/>
    <property type="evidence" value="ECO:0007669"/>
    <property type="project" value="UniProtKB-EC"/>
</dbReference>
<dbReference type="OrthoDB" id="283384at2"/>
<dbReference type="EC" id="2.4.1.246" evidence="4"/>
<feature type="domain" description="Glycosyltransferase subfamily 4-like N-terminal" evidence="3">
    <location>
        <begin position="17"/>
        <end position="177"/>
    </location>
</feature>
<organism evidence="4 5">
    <name type="scientific">Roseimaritima ulvae</name>
    <dbReference type="NCBI Taxonomy" id="980254"/>
    <lineage>
        <taxon>Bacteria</taxon>
        <taxon>Pseudomonadati</taxon>
        <taxon>Planctomycetota</taxon>
        <taxon>Planctomycetia</taxon>
        <taxon>Pirellulales</taxon>
        <taxon>Pirellulaceae</taxon>
        <taxon>Roseimaritima</taxon>
    </lineage>
</organism>
<proteinExistence type="predicted"/>
<dbReference type="CDD" id="cd03809">
    <property type="entry name" value="GT4_MtfB-like"/>
    <property type="match status" value="1"/>
</dbReference>
<dbReference type="EMBL" id="CP042914">
    <property type="protein sequence ID" value="QEG42499.1"/>
    <property type="molecule type" value="Genomic_DNA"/>
</dbReference>
<dbReference type="Pfam" id="PF13439">
    <property type="entry name" value="Glyco_transf_4"/>
    <property type="match status" value="1"/>
</dbReference>
<dbReference type="GO" id="GO:0009103">
    <property type="term" value="P:lipopolysaccharide biosynthetic process"/>
    <property type="evidence" value="ECO:0007669"/>
    <property type="project" value="TreeGrafter"/>
</dbReference>
<dbReference type="Gene3D" id="3.40.50.2000">
    <property type="entry name" value="Glycogen Phosphorylase B"/>
    <property type="match status" value="2"/>
</dbReference>
<dbReference type="KEGG" id="rul:UC8_45380"/>
<dbReference type="InterPro" id="IPR001296">
    <property type="entry name" value="Glyco_trans_1"/>
</dbReference>
<accession>A0A5B9QX84</accession>
<dbReference type="InterPro" id="IPR028098">
    <property type="entry name" value="Glyco_trans_4-like_N"/>
</dbReference>
<evidence type="ECO:0000259" key="2">
    <source>
        <dbReference type="Pfam" id="PF00534"/>
    </source>
</evidence>
<dbReference type="PANTHER" id="PTHR46401">
    <property type="entry name" value="GLYCOSYLTRANSFERASE WBBK-RELATED"/>
    <property type="match status" value="1"/>
</dbReference>
<dbReference type="SUPFAM" id="SSF53756">
    <property type="entry name" value="UDP-Glycosyltransferase/glycogen phosphorylase"/>
    <property type="match status" value="1"/>
</dbReference>
<protein>
    <submittedName>
        <fullName evidence="4">Mannosylfructose-phosphate synthase</fullName>
        <ecNumber evidence="4">2.4.1.246</ecNumber>
    </submittedName>
</protein>
<dbReference type="Pfam" id="PF00534">
    <property type="entry name" value="Glycos_transf_1"/>
    <property type="match status" value="1"/>
</dbReference>
<reference evidence="4 5" key="1">
    <citation type="submission" date="2019-08" db="EMBL/GenBank/DDBJ databases">
        <title>Deep-cultivation of Planctomycetes and their phenomic and genomic characterization uncovers novel biology.</title>
        <authorList>
            <person name="Wiegand S."/>
            <person name="Jogler M."/>
            <person name="Boedeker C."/>
            <person name="Pinto D."/>
            <person name="Vollmers J."/>
            <person name="Rivas-Marin E."/>
            <person name="Kohn T."/>
            <person name="Peeters S.H."/>
            <person name="Heuer A."/>
            <person name="Rast P."/>
            <person name="Oberbeckmann S."/>
            <person name="Bunk B."/>
            <person name="Jeske O."/>
            <person name="Meyerdierks A."/>
            <person name="Storesund J.E."/>
            <person name="Kallscheuer N."/>
            <person name="Luecker S."/>
            <person name="Lage O.M."/>
            <person name="Pohl T."/>
            <person name="Merkel B.J."/>
            <person name="Hornburger P."/>
            <person name="Mueller R.-W."/>
            <person name="Bruemmer F."/>
            <person name="Labrenz M."/>
            <person name="Spormann A.M."/>
            <person name="Op den Camp H."/>
            <person name="Overmann J."/>
            <person name="Amann R."/>
            <person name="Jetten M.S.M."/>
            <person name="Mascher T."/>
            <person name="Medema M.H."/>
            <person name="Devos D.P."/>
            <person name="Kaster A.-K."/>
            <person name="Ovreas L."/>
            <person name="Rohde M."/>
            <person name="Galperin M.Y."/>
            <person name="Jogler C."/>
        </authorList>
    </citation>
    <scope>NUCLEOTIDE SEQUENCE [LARGE SCALE GENOMIC DNA]</scope>
    <source>
        <strain evidence="4 5">UC8</strain>
    </source>
</reference>